<protein>
    <recommendedName>
        <fullName evidence="6">Postreplication repair E3 ubiquitin-protein ligase RAD18</fullName>
        <ecNumber evidence="5">2.3.2.27</ecNumber>
    </recommendedName>
    <alternativeName>
        <fullName evidence="16">RING-type E3 ubiquitin transferase RAD18</fullName>
    </alternativeName>
</protein>
<keyword evidence="15" id="KW-0539">Nucleus</keyword>
<evidence type="ECO:0000256" key="18">
    <source>
        <dbReference type="PROSITE-ProRule" id="PRU01256"/>
    </source>
</evidence>
<evidence type="ECO:0000313" key="23">
    <source>
        <dbReference type="EMBL" id="KAL0577372.1"/>
    </source>
</evidence>
<comment type="similarity">
    <text evidence="4">Belongs to the RAD18 family.</text>
</comment>
<sequence length="360" mass="39878">MAPNVAKTTFAMDVADPIDFPDHSKAPGLRGLDSSLRCPICGELFDGPVTLGCGHCFCSLVRTPTVSAPSLQAKFSWRIQCIRQTLNEKQSCPTCRKPDVNEGQLRVNSAMEEAVSAWKVARSYVLDLIAKADAQPPSEPPNKKRKLSSDPESSSPQLDDRVSCPSCGKRVKFDEINAHLDRSCKDLEPSVPPSKTKTQWESILGPKRQAGSKAKAKGKERASSEEDDPLPKKSYGVLKDKAIRELLQEHDLPTNGDRNALVARHQQWVILYNANLDKSEKLRKSLESLRRDLQHWEMQQKNKSKHEIRDTAEYQRHNQAEFARLVAAARPKQAEPAAANDAGGADRSSRGPDIIIVDGD</sequence>
<dbReference type="GO" id="GO:0061630">
    <property type="term" value="F:ubiquitin protein ligase activity"/>
    <property type="evidence" value="ECO:0007669"/>
    <property type="project" value="UniProtKB-EC"/>
</dbReference>
<evidence type="ECO:0000256" key="14">
    <source>
        <dbReference type="ARBA" id="ARBA00023204"/>
    </source>
</evidence>
<comment type="caution">
    <text evidence="23">The sequence shown here is derived from an EMBL/GenBank/DDBJ whole genome shotgun (WGS) entry which is preliminary data.</text>
</comment>
<name>A0ABR3FPJ2_9AGAR</name>
<evidence type="ECO:0000256" key="9">
    <source>
        <dbReference type="ARBA" id="ARBA00022763"/>
    </source>
</evidence>
<keyword evidence="12" id="KW-0862">Zinc</keyword>
<evidence type="ECO:0000256" key="1">
    <source>
        <dbReference type="ARBA" id="ARBA00000900"/>
    </source>
</evidence>
<evidence type="ECO:0000313" key="24">
    <source>
        <dbReference type="Proteomes" id="UP001465976"/>
    </source>
</evidence>
<dbReference type="InterPro" id="IPR003034">
    <property type="entry name" value="SAP_dom"/>
</dbReference>
<keyword evidence="13" id="KW-0238">DNA-binding</keyword>
<feature type="compositionally biased region" description="Low complexity" evidence="19">
    <location>
        <begin position="327"/>
        <end position="346"/>
    </location>
</feature>
<keyword evidence="7 23" id="KW-0808">Transferase</keyword>
<dbReference type="InterPro" id="IPR013083">
    <property type="entry name" value="Znf_RING/FYVE/PHD"/>
</dbReference>
<dbReference type="EC" id="2.3.2.27" evidence="5"/>
<evidence type="ECO:0000256" key="19">
    <source>
        <dbReference type="SAM" id="MobiDB-lite"/>
    </source>
</evidence>
<evidence type="ECO:0000256" key="8">
    <source>
        <dbReference type="ARBA" id="ARBA00022723"/>
    </source>
</evidence>
<keyword evidence="24" id="KW-1185">Reference proteome</keyword>
<evidence type="ECO:0000259" key="22">
    <source>
        <dbReference type="PROSITE" id="PS51908"/>
    </source>
</evidence>
<comment type="pathway">
    <text evidence="3">Protein modification; protein ubiquitination.</text>
</comment>
<comment type="catalytic activity">
    <reaction evidence="1">
        <text>S-ubiquitinyl-[E2 ubiquitin-conjugating enzyme]-L-cysteine + [acceptor protein]-L-lysine = [E2 ubiquitin-conjugating enzyme]-L-cysteine + N(6)-ubiquitinyl-[acceptor protein]-L-lysine.</text>
        <dbReference type="EC" id="2.3.2.27"/>
    </reaction>
</comment>
<evidence type="ECO:0000256" key="17">
    <source>
        <dbReference type="PROSITE-ProRule" id="PRU00175"/>
    </source>
</evidence>
<dbReference type="PANTHER" id="PTHR14134:SF2">
    <property type="entry name" value="E3 UBIQUITIN-PROTEIN LIGASE RAD18"/>
    <property type="match status" value="1"/>
</dbReference>
<dbReference type="InterPro" id="IPR039577">
    <property type="entry name" value="Rad18"/>
</dbReference>
<dbReference type="InterPro" id="IPR006642">
    <property type="entry name" value="Rad18_UBZ4"/>
</dbReference>
<evidence type="ECO:0000256" key="2">
    <source>
        <dbReference type="ARBA" id="ARBA00004123"/>
    </source>
</evidence>
<evidence type="ECO:0000259" key="21">
    <source>
        <dbReference type="PROSITE" id="PS50800"/>
    </source>
</evidence>
<dbReference type="EMBL" id="JBAHYK010000161">
    <property type="protein sequence ID" value="KAL0577372.1"/>
    <property type="molecule type" value="Genomic_DNA"/>
</dbReference>
<dbReference type="PROSITE" id="PS51908">
    <property type="entry name" value="ZF_UBZ4"/>
    <property type="match status" value="1"/>
</dbReference>
<keyword evidence="14 18" id="KW-0234">DNA repair</keyword>
<dbReference type="PROSITE" id="PS50800">
    <property type="entry name" value="SAP"/>
    <property type="match status" value="1"/>
</dbReference>
<keyword evidence="11" id="KW-0833">Ubl conjugation pathway</keyword>
<evidence type="ECO:0000256" key="16">
    <source>
        <dbReference type="ARBA" id="ARBA00031783"/>
    </source>
</evidence>
<evidence type="ECO:0000259" key="20">
    <source>
        <dbReference type="PROSITE" id="PS50089"/>
    </source>
</evidence>
<evidence type="ECO:0000256" key="11">
    <source>
        <dbReference type="ARBA" id="ARBA00022786"/>
    </source>
</evidence>
<evidence type="ECO:0000256" key="5">
    <source>
        <dbReference type="ARBA" id="ARBA00012483"/>
    </source>
</evidence>
<gene>
    <name evidence="23" type="primary">RAD18</name>
    <name evidence="23" type="ORF">V5O48_004624</name>
</gene>
<evidence type="ECO:0000256" key="10">
    <source>
        <dbReference type="ARBA" id="ARBA00022771"/>
    </source>
</evidence>
<organism evidence="23 24">
    <name type="scientific">Marasmius crinis-equi</name>
    <dbReference type="NCBI Taxonomy" id="585013"/>
    <lineage>
        <taxon>Eukaryota</taxon>
        <taxon>Fungi</taxon>
        <taxon>Dikarya</taxon>
        <taxon>Basidiomycota</taxon>
        <taxon>Agaricomycotina</taxon>
        <taxon>Agaricomycetes</taxon>
        <taxon>Agaricomycetidae</taxon>
        <taxon>Agaricales</taxon>
        <taxon>Marasmiineae</taxon>
        <taxon>Marasmiaceae</taxon>
        <taxon>Marasmius</taxon>
    </lineage>
</organism>
<evidence type="ECO:0000256" key="3">
    <source>
        <dbReference type="ARBA" id="ARBA00004906"/>
    </source>
</evidence>
<feature type="domain" description="UBZ4-type" evidence="22">
    <location>
        <begin position="161"/>
        <end position="189"/>
    </location>
</feature>
<evidence type="ECO:0000256" key="15">
    <source>
        <dbReference type="ARBA" id="ARBA00023242"/>
    </source>
</evidence>
<dbReference type="Pfam" id="PF02037">
    <property type="entry name" value="SAP"/>
    <property type="match status" value="1"/>
</dbReference>
<dbReference type="SUPFAM" id="SSF57850">
    <property type="entry name" value="RING/U-box"/>
    <property type="match status" value="1"/>
</dbReference>
<keyword evidence="10 17" id="KW-0863">Zinc-finger</keyword>
<reference evidence="23 24" key="1">
    <citation type="submission" date="2024-02" db="EMBL/GenBank/DDBJ databases">
        <title>A draft genome for the cacao thread blight pathogen Marasmius crinis-equi.</title>
        <authorList>
            <person name="Cohen S.P."/>
            <person name="Baruah I.K."/>
            <person name="Amoako-Attah I."/>
            <person name="Bukari Y."/>
            <person name="Meinhardt L.W."/>
            <person name="Bailey B.A."/>
        </authorList>
    </citation>
    <scope>NUCLEOTIDE SEQUENCE [LARGE SCALE GENOMIC DNA]</scope>
    <source>
        <strain evidence="23 24">GH-76</strain>
    </source>
</reference>
<evidence type="ECO:0000256" key="4">
    <source>
        <dbReference type="ARBA" id="ARBA00009506"/>
    </source>
</evidence>
<dbReference type="Proteomes" id="UP001465976">
    <property type="component" value="Unassembled WGS sequence"/>
</dbReference>
<dbReference type="Gene3D" id="3.30.40.10">
    <property type="entry name" value="Zinc/RING finger domain, C3HC4 (zinc finger)"/>
    <property type="match status" value="1"/>
</dbReference>
<feature type="region of interest" description="Disordered" evidence="19">
    <location>
        <begin position="184"/>
        <end position="233"/>
    </location>
</feature>
<keyword evidence="8" id="KW-0479">Metal-binding</keyword>
<feature type="region of interest" description="Disordered" evidence="19">
    <location>
        <begin position="327"/>
        <end position="360"/>
    </location>
</feature>
<dbReference type="PANTHER" id="PTHR14134">
    <property type="entry name" value="E3 UBIQUITIN-PROTEIN LIGASE RAD18"/>
    <property type="match status" value="1"/>
</dbReference>
<dbReference type="InterPro" id="IPR001841">
    <property type="entry name" value="Znf_RING"/>
</dbReference>
<keyword evidence="23" id="KW-0012">Acyltransferase</keyword>
<accession>A0ABR3FPJ2</accession>
<dbReference type="Gene3D" id="3.30.160.60">
    <property type="entry name" value="Classic Zinc Finger"/>
    <property type="match status" value="1"/>
</dbReference>
<feature type="domain" description="SAP" evidence="21">
    <location>
        <begin position="235"/>
        <end position="269"/>
    </location>
</feature>
<evidence type="ECO:0000256" key="12">
    <source>
        <dbReference type="ARBA" id="ARBA00022833"/>
    </source>
</evidence>
<feature type="domain" description="RING-type" evidence="20">
    <location>
        <begin position="38"/>
        <end position="96"/>
    </location>
</feature>
<proteinExistence type="inferred from homology"/>
<keyword evidence="9 18" id="KW-0227">DNA damage</keyword>
<dbReference type="SMART" id="SM00513">
    <property type="entry name" value="SAP"/>
    <property type="match status" value="1"/>
</dbReference>
<evidence type="ECO:0000256" key="13">
    <source>
        <dbReference type="ARBA" id="ARBA00023125"/>
    </source>
</evidence>
<feature type="region of interest" description="Disordered" evidence="19">
    <location>
        <begin position="132"/>
        <end position="163"/>
    </location>
</feature>
<evidence type="ECO:0000256" key="7">
    <source>
        <dbReference type="ARBA" id="ARBA00022679"/>
    </source>
</evidence>
<comment type="subcellular location">
    <subcellularLocation>
        <location evidence="2">Nucleus</location>
    </subcellularLocation>
</comment>
<dbReference type="SMART" id="SM00734">
    <property type="entry name" value="ZnF_Rad18"/>
    <property type="match status" value="1"/>
</dbReference>
<dbReference type="PROSITE" id="PS50089">
    <property type="entry name" value="ZF_RING_2"/>
    <property type="match status" value="1"/>
</dbReference>
<evidence type="ECO:0000256" key="6">
    <source>
        <dbReference type="ARBA" id="ARBA00015551"/>
    </source>
</evidence>